<dbReference type="InterPro" id="IPR000630">
    <property type="entry name" value="Ribosomal_uS8"/>
</dbReference>
<keyword evidence="3 4" id="KW-0687">Ribonucleoprotein</keyword>
<dbReference type="FunFam" id="3.30.1490.10:FF:000001">
    <property type="entry name" value="30S ribosomal protein S8"/>
    <property type="match status" value="1"/>
</dbReference>
<dbReference type="GO" id="GO:0005840">
    <property type="term" value="C:ribosome"/>
    <property type="evidence" value="ECO:0007669"/>
    <property type="project" value="UniProtKB-KW"/>
</dbReference>
<evidence type="ECO:0000256" key="1">
    <source>
        <dbReference type="ARBA" id="ARBA00006471"/>
    </source>
</evidence>
<dbReference type="PROSITE" id="PS00053">
    <property type="entry name" value="RIBOSOMAL_S8"/>
    <property type="match status" value="1"/>
</dbReference>
<dbReference type="EMBL" id="MW077730">
    <property type="protein sequence ID" value="QSV37287.1"/>
    <property type="molecule type" value="Genomic_DNA"/>
</dbReference>
<reference evidence="6" key="1">
    <citation type="journal article" date="2021" name="Mitochondrial DNA Part B Resour">
        <title>A gene-rich and compact chloroplast genome of the green alga Nephroselmis pyriformis (N.Carter) Ettl 1982 from the shores of Mersin (Eastern Mediterranean Sea).</title>
        <authorList>
            <person name="Gastineau R."/>
            <person name="Konucu M."/>
            <person name="Tekdal D."/>
            <person name="Lemieux C."/>
            <person name="Turmel M."/>
            <person name="Witkowski A."/>
            <person name="Eker-Develi E."/>
        </authorList>
    </citation>
    <scope>NUCLEOTIDE SEQUENCE</scope>
    <source>
        <strain evidence="6">MED1</strain>
    </source>
</reference>
<dbReference type="GO" id="GO:0019843">
    <property type="term" value="F:rRNA binding"/>
    <property type="evidence" value="ECO:0007669"/>
    <property type="project" value="UniProtKB-UniRule"/>
</dbReference>
<dbReference type="Pfam" id="PF00410">
    <property type="entry name" value="Ribosomal_S8"/>
    <property type="match status" value="1"/>
</dbReference>
<keyword evidence="2 4" id="KW-0689">Ribosomal protein</keyword>
<organism evidence="6">
    <name type="scientific">Nephroselmis pyriformis</name>
    <dbReference type="NCBI Taxonomy" id="156128"/>
    <lineage>
        <taxon>Eukaryota</taxon>
        <taxon>Viridiplantae</taxon>
        <taxon>Chlorophyta</taxon>
        <taxon>Nephroselmidophyceae</taxon>
        <taxon>Nephroselmidales</taxon>
        <taxon>Nephroselmidaceae</taxon>
        <taxon>Nephroselmis</taxon>
    </lineage>
</organism>
<comment type="subcellular location">
    <subcellularLocation>
        <location evidence="4">Plastid</location>
        <location evidence="4">Chloroplast</location>
    </subcellularLocation>
</comment>
<dbReference type="GO" id="GO:0009507">
    <property type="term" value="C:chloroplast"/>
    <property type="evidence" value="ECO:0007669"/>
    <property type="project" value="UniProtKB-SubCell"/>
</dbReference>
<gene>
    <name evidence="4 6" type="primary">rps8</name>
</gene>
<dbReference type="InterPro" id="IPR047863">
    <property type="entry name" value="Ribosomal_uS8_CS"/>
</dbReference>
<dbReference type="AlphaFoldDB" id="A0A8A2H8L3"/>
<dbReference type="Gene3D" id="3.30.1370.30">
    <property type="match status" value="1"/>
</dbReference>
<evidence type="ECO:0000256" key="2">
    <source>
        <dbReference type="ARBA" id="ARBA00022980"/>
    </source>
</evidence>
<dbReference type="GO" id="GO:0003735">
    <property type="term" value="F:structural constituent of ribosome"/>
    <property type="evidence" value="ECO:0007669"/>
    <property type="project" value="InterPro"/>
</dbReference>
<name>A0A8A2H8L3_9CHLO</name>
<evidence type="ECO:0000256" key="5">
    <source>
        <dbReference type="RuleBase" id="RU003660"/>
    </source>
</evidence>
<evidence type="ECO:0000256" key="3">
    <source>
        <dbReference type="ARBA" id="ARBA00023274"/>
    </source>
</evidence>
<evidence type="ECO:0000313" key="6">
    <source>
        <dbReference type="EMBL" id="QSV37287.1"/>
    </source>
</evidence>
<dbReference type="RefSeq" id="YP_010231218.1">
    <property type="nucleotide sequence ID" value="NC_059722.1"/>
</dbReference>
<dbReference type="GO" id="GO:1990904">
    <property type="term" value="C:ribonucleoprotein complex"/>
    <property type="evidence" value="ECO:0007669"/>
    <property type="project" value="UniProtKB-KW"/>
</dbReference>
<keyword evidence="4" id="KW-0694">RNA-binding</keyword>
<evidence type="ECO:0000256" key="4">
    <source>
        <dbReference type="HAMAP-Rule" id="MF_01302"/>
    </source>
</evidence>
<keyword evidence="4" id="KW-0699">rRNA-binding</keyword>
<proteinExistence type="inferred from homology"/>
<dbReference type="PANTHER" id="PTHR11758">
    <property type="entry name" value="40S RIBOSOMAL PROTEIN S15A"/>
    <property type="match status" value="1"/>
</dbReference>
<keyword evidence="6" id="KW-0934">Plastid</keyword>
<dbReference type="GO" id="GO:0006412">
    <property type="term" value="P:translation"/>
    <property type="evidence" value="ECO:0007669"/>
    <property type="project" value="UniProtKB-UniRule"/>
</dbReference>
<keyword evidence="6" id="KW-0150">Chloroplast</keyword>
<dbReference type="InterPro" id="IPR035987">
    <property type="entry name" value="Ribosomal_uS8_sf"/>
</dbReference>
<comment type="function">
    <text evidence="4">One of the primary rRNA binding proteins, it binds directly to 16S rRNA central domain where it helps coordinate assembly of the platform of the 30S subunit.</text>
</comment>
<accession>A0A8A2H8L3</accession>
<dbReference type="GeneID" id="69223250"/>
<dbReference type="SUPFAM" id="SSF56047">
    <property type="entry name" value="Ribosomal protein S8"/>
    <property type="match status" value="1"/>
</dbReference>
<protein>
    <recommendedName>
        <fullName evidence="4">Small ribosomal subunit protein uS8c</fullName>
    </recommendedName>
</protein>
<dbReference type="Gene3D" id="3.30.1490.10">
    <property type="match status" value="1"/>
</dbReference>
<sequence length="128" mass="14452">MVQDTLSDMLTQIRNANTVGMATVSLPSTRLNREMACLLVQEGFIASWKDYPAECLLLRLKYRPDRTPYLTSLRRISRPGCRVYVNHKEIPQVLGGMGIAILSTSQGLMTDRIARGYRVGGEVLCYIW</sequence>
<comment type="similarity">
    <text evidence="1 4 5">Belongs to the universal ribosomal protein uS8 family.</text>
</comment>
<dbReference type="HAMAP" id="MF_01302_B">
    <property type="entry name" value="Ribosomal_uS8_B"/>
    <property type="match status" value="1"/>
</dbReference>
<dbReference type="NCBIfam" id="NF001109">
    <property type="entry name" value="PRK00136.1"/>
    <property type="match status" value="1"/>
</dbReference>
<comment type="subunit">
    <text evidence="4">Part of the 30S ribosomal subunit.</text>
</comment>
<geneLocation type="chloroplast" evidence="6"/>